<evidence type="ECO:0000313" key="1">
    <source>
        <dbReference type="EMBL" id="MFD1632121.1"/>
    </source>
</evidence>
<organism evidence="1 2">
    <name type="scientific">Pseudopedobacter beijingensis</name>
    <dbReference type="NCBI Taxonomy" id="1207056"/>
    <lineage>
        <taxon>Bacteria</taxon>
        <taxon>Pseudomonadati</taxon>
        <taxon>Bacteroidota</taxon>
        <taxon>Sphingobacteriia</taxon>
        <taxon>Sphingobacteriales</taxon>
        <taxon>Sphingobacteriaceae</taxon>
        <taxon>Pseudopedobacter</taxon>
    </lineage>
</organism>
<dbReference type="Proteomes" id="UP001597118">
    <property type="component" value="Unassembled WGS sequence"/>
</dbReference>
<dbReference type="EMBL" id="JBHUDG010000051">
    <property type="protein sequence ID" value="MFD1632121.1"/>
    <property type="molecule type" value="Genomic_DNA"/>
</dbReference>
<keyword evidence="2" id="KW-1185">Reference proteome</keyword>
<evidence type="ECO:0000313" key="2">
    <source>
        <dbReference type="Proteomes" id="UP001597118"/>
    </source>
</evidence>
<evidence type="ECO:0008006" key="3">
    <source>
        <dbReference type="Google" id="ProtNLM"/>
    </source>
</evidence>
<accession>A0ABW4IKG7</accession>
<dbReference type="SUPFAM" id="SSF51126">
    <property type="entry name" value="Pectin lyase-like"/>
    <property type="match status" value="1"/>
</dbReference>
<gene>
    <name evidence="1" type="ORF">ACFSAH_19780</name>
</gene>
<dbReference type="RefSeq" id="WP_379664442.1">
    <property type="nucleotide sequence ID" value="NZ_JBHUDG010000051.1"/>
</dbReference>
<reference evidence="2" key="1">
    <citation type="journal article" date="2019" name="Int. J. Syst. Evol. Microbiol.">
        <title>The Global Catalogue of Microorganisms (GCM) 10K type strain sequencing project: providing services to taxonomists for standard genome sequencing and annotation.</title>
        <authorList>
            <consortium name="The Broad Institute Genomics Platform"/>
            <consortium name="The Broad Institute Genome Sequencing Center for Infectious Disease"/>
            <person name="Wu L."/>
            <person name="Ma J."/>
        </authorList>
    </citation>
    <scope>NUCLEOTIDE SEQUENCE [LARGE SCALE GENOMIC DNA]</scope>
    <source>
        <strain evidence="2">CCUG 53762</strain>
    </source>
</reference>
<name>A0ABW4IKG7_9SPHI</name>
<protein>
    <recommendedName>
        <fullName evidence="3">Right handed beta helix region</fullName>
    </recommendedName>
</protein>
<comment type="caution">
    <text evidence="1">The sequence shown here is derived from an EMBL/GenBank/DDBJ whole genome shotgun (WGS) entry which is preliminary data.</text>
</comment>
<sequence length="776" mass="86777">MPTRRNILKTIGVTVLTAGGIAHSSYASKKRDIAVGTIKFFSNVNSLISEKKLKEGDIVKTLGYHQANDGGHAEYIISDRQDQYQAGIALQNGLFALLINVSSVNYKMFGTISDGTHDDGIEIKKAHQYANGQNIPVFNYTGEFWLKETNSIQILNNVEWGNTIFHIDEQFNTPKANKFVIASQKQKVKKTFSTQEKANIINRFKPGVNVVEEFSPFSGHLIYIEDTNDKVGFRSGARFTGQSWAKQEFVYIEEHGKVLGEVAYTFKDFSSIEIIPVDDTYLTVNGGCFYLSGDSQGKGYTKNGFGIVRSRTLISNQVVRLEAGKKDTAPNARTGFYNFSKVYEVKLENIRLIPYEQDREGTANDVPAGTYGISGGRMLNATFRNITAEGSAVHWGVFGTNMNKNFKIDGCHLNRVDVHFHCWNLSILNSKIGYRGISITGGGDLIVQNTTCENRSFINFRRDFGSKWDGDIRISNCKFIPAEGSYNNVLDFNPANFDYKYPIVFGRSVSIENLVIDCNNNKSKGPLYLMSLSGFSEMKHGERIVFPKNVQFKNIIVHGENRGVRIVTLYNPKGYFVNTKGSYDGIELKPNSKMLIDNVDLEDLSGLKSEEKNNHILVKDGSKDVKDANSLFLQIEIVNCASIKMDISGLPAKVIIRNSSLSAFKSKKLGIMKGELYLLESKILPEITSKQEIDLELDTTLATVFFNCTIHAPKVAGKFEPSLLDNYDFIKINEKLKFNHSNTILGKDILNFLKSKGSSLNPKFISMLKSHSDLEN</sequence>
<dbReference type="InterPro" id="IPR011050">
    <property type="entry name" value="Pectin_lyase_fold/virulence"/>
</dbReference>
<proteinExistence type="predicted"/>